<keyword evidence="3" id="KW-1185">Reference proteome</keyword>
<comment type="caution">
    <text evidence="2">The sequence shown here is derived from an EMBL/GenBank/DDBJ whole genome shotgun (WGS) entry which is preliminary data.</text>
</comment>
<organism evidence="2 3">
    <name type="scientific">Dimargaris verticillata</name>
    <dbReference type="NCBI Taxonomy" id="2761393"/>
    <lineage>
        <taxon>Eukaryota</taxon>
        <taxon>Fungi</taxon>
        <taxon>Fungi incertae sedis</taxon>
        <taxon>Zoopagomycota</taxon>
        <taxon>Kickxellomycotina</taxon>
        <taxon>Dimargaritomycetes</taxon>
        <taxon>Dimargaritales</taxon>
        <taxon>Dimargaritaceae</taxon>
        <taxon>Dimargaris</taxon>
    </lineage>
</organism>
<dbReference type="OrthoDB" id="843225at2759"/>
<dbReference type="Proteomes" id="UP001151582">
    <property type="component" value="Unassembled WGS sequence"/>
</dbReference>
<evidence type="ECO:0000313" key="3">
    <source>
        <dbReference type="Proteomes" id="UP001151582"/>
    </source>
</evidence>
<name>A0A9W8B2C9_9FUNG</name>
<dbReference type="SUPFAM" id="SSF52402">
    <property type="entry name" value="Adenine nucleotide alpha hydrolases-like"/>
    <property type="match status" value="1"/>
</dbReference>
<feature type="compositionally biased region" description="Low complexity" evidence="1">
    <location>
        <begin position="176"/>
        <end position="188"/>
    </location>
</feature>
<dbReference type="Gene3D" id="3.40.50.620">
    <property type="entry name" value="HUPs"/>
    <property type="match status" value="1"/>
</dbReference>
<dbReference type="PANTHER" id="PTHR31964:SF113">
    <property type="entry name" value="USPA DOMAIN-CONTAINING PROTEIN"/>
    <property type="match status" value="1"/>
</dbReference>
<dbReference type="PANTHER" id="PTHR31964">
    <property type="entry name" value="ADENINE NUCLEOTIDE ALPHA HYDROLASES-LIKE SUPERFAMILY PROTEIN"/>
    <property type="match status" value="1"/>
</dbReference>
<accession>A0A9W8B2C9</accession>
<evidence type="ECO:0000256" key="1">
    <source>
        <dbReference type="SAM" id="MobiDB-lite"/>
    </source>
</evidence>
<sequence length="197" mass="21420">MASNTSRRTVVIALNPKAQEAAHTIAWAIDNFLDPKRDAVKVVSGICLEADLDAVAMGVAAIDTVAYFVDLEEEDENEVTQMLVQQSRALSDADIDNECIVVKGHNDVRDLVVNYINRHKADALIVGSRDLGTWKRLPMKKTMLDAIQAQLLVFVGVMKSAYSELFDVLELPGAGSSTSSTTTHQSSSVQEVKSEAN</sequence>
<dbReference type="AlphaFoldDB" id="A0A9W8B2C9"/>
<protein>
    <recommendedName>
        <fullName evidence="4">UspA domain-containing protein</fullName>
    </recommendedName>
</protein>
<proteinExistence type="predicted"/>
<evidence type="ECO:0000313" key="2">
    <source>
        <dbReference type="EMBL" id="KAJ1978120.1"/>
    </source>
</evidence>
<dbReference type="EMBL" id="JANBQB010000297">
    <property type="protein sequence ID" value="KAJ1978120.1"/>
    <property type="molecule type" value="Genomic_DNA"/>
</dbReference>
<reference evidence="2" key="1">
    <citation type="submission" date="2022-07" db="EMBL/GenBank/DDBJ databases">
        <title>Phylogenomic reconstructions and comparative analyses of Kickxellomycotina fungi.</title>
        <authorList>
            <person name="Reynolds N.K."/>
            <person name="Stajich J.E."/>
            <person name="Barry K."/>
            <person name="Grigoriev I.V."/>
            <person name="Crous P."/>
            <person name="Smith M.E."/>
        </authorList>
    </citation>
    <scope>NUCLEOTIDE SEQUENCE</scope>
    <source>
        <strain evidence="2">RSA 567</strain>
    </source>
</reference>
<gene>
    <name evidence="2" type="ORF">H4R34_003321</name>
</gene>
<dbReference type="InterPro" id="IPR014729">
    <property type="entry name" value="Rossmann-like_a/b/a_fold"/>
</dbReference>
<feature type="region of interest" description="Disordered" evidence="1">
    <location>
        <begin position="175"/>
        <end position="197"/>
    </location>
</feature>
<evidence type="ECO:0008006" key="4">
    <source>
        <dbReference type="Google" id="ProtNLM"/>
    </source>
</evidence>